<evidence type="ECO:0000256" key="6">
    <source>
        <dbReference type="ARBA" id="ARBA00037986"/>
    </source>
</evidence>
<evidence type="ECO:0000256" key="7">
    <source>
        <dbReference type="SAM" id="SignalP"/>
    </source>
</evidence>
<dbReference type="PANTHER" id="PTHR43739:SF2">
    <property type="entry name" value="OLIGOXYLOGLUCAN-REDUCING END-SPECIFIC XYLOGLUCANASE-RELATED"/>
    <property type="match status" value="1"/>
</dbReference>
<dbReference type="InterPro" id="IPR052025">
    <property type="entry name" value="Xyloglucanase_GH74"/>
</dbReference>
<feature type="signal peptide" evidence="7">
    <location>
        <begin position="1"/>
        <end position="15"/>
    </location>
</feature>
<dbReference type="Proteomes" id="UP001595961">
    <property type="component" value="Unassembled WGS sequence"/>
</dbReference>
<dbReference type="Gene3D" id="2.130.10.10">
    <property type="entry name" value="YVTN repeat-like/Quinoprotein amine dehydrogenase"/>
    <property type="match status" value="2"/>
</dbReference>
<evidence type="ECO:0000256" key="3">
    <source>
        <dbReference type="ARBA" id="ARBA00023277"/>
    </source>
</evidence>
<evidence type="ECO:0000256" key="5">
    <source>
        <dbReference type="ARBA" id="ARBA00023326"/>
    </source>
</evidence>
<dbReference type="RefSeq" id="WP_266151543.1">
    <property type="nucleotide sequence ID" value="NZ_CP064028.1"/>
</dbReference>
<keyword evidence="5" id="KW-0624">Polysaccharide degradation</keyword>
<evidence type="ECO:0000313" key="8">
    <source>
        <dbReference type="EMBL" id="MFC4529057.1"/>
    </source>
</evidence>
<dbReference type="SUPFAM" id="SSF110296">
    <property type="entry name" value="Oligoxyloglucan reducing end-specific cellobiohydrolase"/>
    <property type="match status" value="2"/>
</dbReference>
<comment type="similarity">
    <text evidence="6">Belongs to the glycosyl hydrolase 74 family.</text>
</comment>
<accession>A0ABV9C8A3</accession>
<keyword evidence="9" id="KW-1185">Reference proteome</keyword>
<comment type="caution">
    <text evidence="8">The sequence shown here is derived from an EMBL/GenBank/DDBJ whole genome shotgun (WGS) entry which is preliminary data.</text>
</comment>
<organism evidence="8 9">
    <name type="scientific">Dyella halodurans</name>
    <dbReference type="NCBI Taxonomy" id="1920171"/>
    <lineage>
        <taxon>Bacteria</taxon>
        <taxon>Pseudomonadati</taxon>
        <taxon>Pseudomonadota</taxon>
        <taxon>Gammaproteobacteria</taxon>
        <taxon>Lysobacterales</taxon>
        <taxon>Rhodanobacteraceae</taxon>
        <taxon>Dyella</taxon>
    </lineage>
</organism>
<evidence type="ECO:0000256" key="4">
    <source>
        <dbReference type="ARBA" id="ARBA00023295"/>
    </source>
</evidence>
<sequence length="736" mass="79140">MLASLLIAACMLAHASGDAVSYRYANVRMGGGGFVSGLLYHPAADGLLYARTDVGGAYRWDQGSAQWTPLQDWLAAADNNLYGVDSLAVDPRDAKRLYLLTGTYTHPGAGNGAVLISNDRGAHFKRSDLPFPMGGNEQGRNNGERLAVDPNDGRILFLGSRTAGLWRSADHGAHWTKVDGFPSVATSASTNAAHGSRTQPVGIVFVVFDPTSGTPGHPSRSLYAGVSTQDTSLYHSNDGGQSWSAVEGQPAGLRPHHMLRAGDGAYYLTYGDEPGPDSVHDGAVWKFTPANGKWLDITPLPRKAGHPSGYGWDGIAVDASNPQVLMTSTFAHYTPKDLLFRSTDGGQHWQEVFAHSQFDTEHPVWLPEHTPHWIASIAIDPHDADRAWFVTGYGVWATNDLGQLDHGGTVHWQFLDQGLEEIVPKAIISPSTGAHLISVMYDLDGYRHDDLDVASPQFASPPRYTDADDVDFAGGKPDVIVRSGWLRKPFTPTVRAAYSTDGGSHWQTFASEPANMEGVGGGSIAIAADAGHVLWFPREASHGYVTNDFGQHWQVIEGLEGHLRVVADRLDPQRFYAVDAERKALFASHDGGAHFQPIQGDLGAFASAATHLHLQASPDAAGQLYVSSHEGLVLGNEAGARLNSARQLGSVDVLGFGKPAPGQTQATLYAAGKRDGEQGIFRSIDGGQHWQRIDDDAHRYGEISMITGDPRFFGRVYFGTSGRGVIYGDPVEGGRP</sequence>
<reference evidence="9" key="1">
    <citation type="journal article" date="2019" name="Int. J. Syst. Evol. Microbiol.">
        <title>The Global Catalogue of Microorganisms (GCM) 10K type strain sequencing project: providing services to taxonomists for standard genome sequencing and annotation.</title>
        <authorList>
            <consortium name="The Broad Institute Genomics Platform"/>
            <consortium name="The Broad Institute Genome Sequencing Center for Infectious Disease"/>
            <person name="Wu L."/>
            <person name="Ma J."/>
        </authorList>
    </citation>
    <scope>NUCLEOTIDE SEQUENCE [LARGE SCALE GENOMIC DNA]</scope>
    <source>
        <strain evidence="9">CCM 4481</strain>
    </source>
</reference>
<keyword evidence="3" id="KW-0119">Carbohydrate metabolism</keyword>
<keyword evidence="4" id="KW-0326">Glycosidase</keyword>
<keyword evidence="1 7" id="KW-0732">Signal</keyword>
<dbReference type="InterPro" id="IPR015943">
    <property type="entry name" value="WD40/YVTN_repeat-like_dom_sf"/>
</dbReference>
<evidence type="ECO:0000256" key="1">
    <source>
        <dbReference type="ARBA" id="ARBA00022729"/>
    </source>
</evidence>
<name>A0ABV9C8A3_9GAMM</name>
<dbReference type="PANTHER" id="PTHR43739">
    <property type="entry name" value="XYLOGLUCANASE (EUROFUNG)"/>
    <property type="match status" value="1"/>
</dbReference>
<protein>
    <submittedName>
        <fullName evidence="8">Cellulase</fullName>
    </submittedName>
</protein>
<evidence type="ECO:0000313" key="9">
    <source>
        <dbReference type="Proteomes" id="UP001595961"/>
    </source>
</evidence>
<feature type="chain" id="PRO_5047224985" evidence="7">
    <location>
        <begin position="16"/>
        <end position="736"/>
    </location>
</feature>
<evidence type="ECO:0000256" key="2">
    <source>
        <dbReference type="ARBA" id="ARBA00022801"/>
    </source>
</evidence>
<dbReference type="EMBL" id="JBHSGA010000025">
    <property type="protein sequence ID" value="MFC4529057.1"/>
    <property type="molecule type" value="Genomic_DNA"/>
</dbReference>
<keyword evidence="2" id="KW-0378">Hydrolase</keyword>
<gene>
    <name evidence="8" type="ORF">ACFO5W_20600</name>
</gene>
<proteinExistence type="inferred from homology"/>
<dbReference type="CDD" id="cd15482">
    <property type="entry name" value="Sialidase_non-viral"/>
    <property type="match status" value="1"/>
</dbReference>